<dbReference type="Gene3D" id="1.10.260.40">
    <property type="entry name" value="lambda repressor-like DNA-binding domains"/>
    <property type="match status" value="1"/>
</dbReference>
<dbReference type="SUPFAM" id="SSF47413">
    <property type="entry name" value="lambda repressor-like DNA-binding domains"/>
    <property type="match status" value="1"/>
</dbReference>
<proteinExistence type="predicted"/>
<keyword evidence="1" id="KW-0805">Transcription regulation</keyword>
<dbReference type="AlphaFoldDB" id="A0A512DCP0"/>
<evidence type="ECO:0000256" key="2">
    <source>
        <dbReference type="ARBA" id="ARBA00023125"/>
    </source>
</evidence>
<dbReference type="InterPro" id="IPR010982">
    <property type="entry name" value="Lambda_DNA-bd_dom_sf"/>
</dbReference>
<dbReference type="PANTHER" id="PTHR30146:SF153">
    <property type="entry name" value="LACTOSE OPERON REPRESSOR"/>
    <property type="match status" value="1"/>
</dbReference>
<dbReference type="CDD" id="cd06267">
    <property type="entry name" value="PBP1_LacI_sugar_binding-like"/>
    <property type="match status" value="1"/>
</dbReference>
<dbReference type="Gene3D" id="3.40.50.2300">
    <property type="match status" value="2"/>
</dbReference>
<evidence type="ECO:0000256" key="3">
    <source>
        <dbReference type="ARBA" id="ARBA00023163"/>
    </source>
</evidence>
<name>A0A512DCP0_9CELL</name>
<dbReference type="GO" id="GO:0003700">
    <property type="term" value="F:DNA-binding transcription factor activity"/>
    <property type="evidence" value="ECO:0007669"/>
    <property type="project" value="TreeGrafter"/>
</dbReference>
<accession>A0A512DCP0</accession>
<dbReference type="PROSITE" id="PS50932">
    <property type="entry name" value="HTH_LACI_2"/>
    <property type="match status" value="1"/>
</dbReference>
<comment type="caution">
    <text evidence="6">The sequence shown here is derived from an EMBL/GenBank/DDBJ whole genome shotgun (WGS) entry which is preliminary data.</text>
</comment>
<sequence>MVTHAQRSRGTMTGTATGRRRSTTKAARARATLSDVAREAGVSLATASRALNGTSGRAVGDGLRERVQAAADRLDYSPDANAQAMARGRTASIGLVVHDIADPYFSSIAAGVTAAADAGGYAVTLANTQHDHVRELHFVQTLQSQRARAIILAGGRQDDDEANDRLRAALRGYREQGGTVAVIGQAILGVSTVRVDNVGGSAALATALHGLGYRRFGVMAGPQRHLTARERTTGFVDALARLGVDVPPAAVVHSEFTRTGGNTALAELLLRAPDVELVFAVNDVMAVGAMSAARDAGIVVPGGLAFAGFDDIATLHDVNPALTTVHLPLEEMGRLATPLALDAAAEPREVVVTGEVRLRDSTPARSA</sequence>
<dbReference type="SMART" id="SM00354">
    <property type="entry name" value="HTH_LACI"/>
    <property type="match status" value="1"/>
</dbReference>
<dbReference type="InterPro" id="IPR001761">
    <property type="entry name" value="Peripla_BP/Lac1_sug-bd_dom"/>
</dbReference>
<dbReference type="GO" id="GO:0000976">
    <property type="term" value="F:transcription cis-regulatory region binding"/>
    <property type="evidence" value="ECO:0007669"/>
    <property type="project" value="TreeGrafter"/>
</dbReference>
<dbReference type="Pfam" id="PF00532">
    <property type="entry name" value="Peripla_BP_1"/>
    <property type="match status" value="1"/>
</dbReference>
<keyword evidence="2" id="KW-0238">DNA-binding</keyword>
<gene>
    <name evidence="6" type="primary">lacI_3</name>
    <name evidence="6" type="ORF">CAE01nite_19660</name>
</gene>
<dbReference type="EMBL" id="BJYY01000013">
    <property type="protein sequence ID" value="GEO34241.1"/>
    <property type="molecule type" value="Genomic_DNA"/>
</dbReference>
<feature type="domain" description="HTH lacI-type" evidence="5">
    <location>
        <begin position="31"/>
        <end position="87"/>
    </location>
</feature>
<evidence type="ECO:0000313" key="6">
    <source>
        <dbReference type="EMBL" id="GEO34241.1"/>
    </source>
</evidence>
<dbReference type="CDD" id="cd01392">
    <property type="entry name" value="HTH_LacI"/>
    <property type="match status" value="1"/>
</dbReference>
<dbReference type="PRINTS" id="PR00036">
    <property type="entry name" value="HTHLACI"/>
</dbReference>
<evidence type="ECO:0000313" key="7">
    <source>
        <dbReference type="Proteomes" id="UP000321181"/>
    </source>
</evidence>
<dbReference type="InterPro" id="IPR028082">
    <property type="entry name" value="Peripla_BP_I"/>
</dbReference>
<feature type="region of interest" description="Disordered" evidence="4">
    <location>
        <begin position="1"/>
        <end position="31"/>
    </location>
</feature>
<reference evidence="6 7" key="1">
    <citation type="submission" date="2019-07" db="EMBL/GenBank/DDBJ databases">
        <title>Whole genome shotgun sequence of Cellulomonas aerilata NBRC 106308.</title>
        <authorList>
            <person name="Hosoyama A."/>
            <person name="Uohara A."/>
            <person name="Ohji S."/>
            <person name="Ichikawa N."/>
        </authorList>
    </citation>
    <scope>NUCLEOTIDE SEQUENCE [LARGE SCALE GENOMIC DNA]</scope>
    <source>
        <strain evidence="6 7">NBRC 106308</strain>
    </source>
</reference>
<feature type="compositionally biased region" description="Low complexity" evidence="4">
    <location>
        <begin position="8"/>
        <end position="17"/>
    </location>
</feature>
<evidence type="ECO:0000256" key="4">
    <source>
        <dbReference type="SAM" id="MobiDB-lite"/>
    </source>
</evidence>
<evidence type="ECO:0000259" key="5">
    <source>
        <dbReference type="PROSITE" id="PS50932"/>
    </source>
</evidence>
<dbReference type="Proteomes" id="UP000321181">
    <property type="component" value="Unassembled WGS sequence"/>
</dbReference>
<keyword evidence="3" id="KW-0804">Transcription</keyword>
<dbReference type="SUPFAM" id="SSF53822">
    <property type="entry name" value="Periplasmic binding protein-like I"/>
    <property type="match status" value="1"/>
</dbReference>
<organism evidence="6 7">
    <name type="scientific">Cellulomonas aerilata</name>
    <dbReference type="NCBI Taxonomy" id="515326"/>
    <lineage>
        <taxon>Bacteria</taxon>
        <taxon>Bacillati</taxon>
        <taxon>Actinomycetota</taxon>
        <taxon>Actinomycetes</taxon>
        <taxon>Micrococcales</taxon>
        <taxon>Cellulomonadaceae</taxon>
        <taxon>Cellulomonas</taxon>
    </lineage>
</organism>
<dbReference type="InterPro" id="IPR000843">
    <property type="entry name" value="HTH_LacI"/>
</dbReference>
<evidence type="ECO:0000256" key="1">
    <source>
        <dbReference type="ARBA" id="ARBA00023015"/>
    </source>
</evidence>
<keyword evidence="7" id="KW-1185">Reference proteome</keyword>
<dbReference type="PANTHER" id="PTHR30146">
    <property type="entry name" value="LACI-RELATED TRANSCRIPTIONAL REPRESSOR"/>
    <property type="match status" value="1"/>
</dbReference>
<protein>
    <submittedName>
        <fullName evidence="6">LacI family transcriptional regulator</fullName>
    </submittedName>
</protein>
<dbReference type="Pfam" id="PF00356">
    <property type="entry name" value="LacI"/>
    <property type="match status" value="1"/>
</dbReference>
<dbReference type="PROSITE" id="PS00356">
    <property type="entry name" value="HTH_LACI_1"/>
    <property type="match status" value="1"/>
</dbReference>